<name>A0A6C0HS23_9ZZZZ</name>
<evidence type="ECO:0000313" key="1">
    <source>
        <dbReference type="EMBL" id="QHT83190.1"/>
    </source>
</evidence>
<dbReference type="EMBL" id="MN740006">
    <property type="protein sequence ID" value="QHT83190.1"/>
    <property type="molecule type" value="Genomic_DNA"/>
</dbReference>
<accession>A0A6C0HS23</accession>
<protein>
    <submittedName>
        <fullName evidence="1">Uncharacterized protein</fullName>
    </submittedName>
</protein>
<reference evidence="1" key="1">
    <citation type="journal article" date="2020" name="Nature">
        <title>Giant virus diversity and host interactions through global metagenomics.</title>
        <authorList>
            <person name="Schulz F."/>
            <person name="Roux S."/>
            <person name="Paez-Espino D."/>
            <person name="Jungbluth S."/>
            <person name="Walsh D.A."/>
            <person name="Denef V.J."/>
            <person name="McMahon K.D."/>
            <person name="Konstantinidis K.T."/>
            <person name="Eloe-Fadrosh E.A."/>
            <person name="Kyrpides N.C."/>
            <person name="Woyke T."/>
        </authorList>
    </citation>
    <scope>NUCLEOTIDE SEQUENCE</scope>
    <source>
        <strain evidence="1">GVMAG-M-3300023184-167</strain>
    </source>
</reference>
<proteinExistence type="predicted"/>
<dbReference type="AlphaFoldDB" id="A0A6C0HS23"/>
<sequence length="154" mass="18177">MNSQEKLLLQEMIQANNVEDQTQTIRSLKHSVLLKNDITKLLDIMKNTDDQSEIHIEAMMECNFLFTYYTDIYNRIRKSEINIDLFYQFLGILSKIEDGEIDQHEGSFEVGTILKKIYVDSALKRSENLDKKYNNEQIDCIKKDIGWKKYKSIL</sequence>
<organism evidence="1">
    <name type="scientific">viral metagenome</name>
    <dbReference type="NCBI Taxonomy" id="1070528"/>
    <lineage>
        <taxon>unclassified sequences</taxon>
        <taxon>metagenomes</taxon>
        <taxon>organismal metagenomes</taxon>
    </lineage>
</organism>